<proteinExistence type="predicted"/>
<evidence type="ECO:0000313" key="1">
    <source>
        <dbReference type="EMBL" id="DAD87983.1"/>
    </source>
</evidence>
<reference evidence="1" key="1">
    <citation type="journal article" date="2021" name="Proc. Natl. Acad. Sci. U.S.A.">
        <title>A Catalog of Tens of Thousands of Viruses from Human Metagenomes Reveals Hidden Associations with Chronic Diseases.</title>
        <authorList>
            <person name="Tisza M.J."/>
            <person name="Buck C.B."/>
        </authorList>
    </citation>
    <scope>NUCLEOTIDE SEQUENCE</scope>
    <source>
        <strain evidence="1">CtZi05</strain>
    </source>
</reference>
<dbReference type="EMBL" id="BK015032">
    <property type="protein sequence ID" value="DAD87983.1"/>
    <property type="molecule type" value="Genomic_DNA"/>
</dbReference>
<protein>
    <submittedName>
        <fullName evidence="1">Uncharacterized protein</fullName>
    </submittedName>
</protein>
<accession>A0A8S5N0U7</accession>
<organism evidence="1">
    <name type="scientific">Siphoviridae sp. ctZi05</name>
    <dbReference type="NCBI Taxonomy" id="2826385"/>
    <lineage>
        <taxon>Viruses</taxon>
        <taxon>Duplodnaviria</taxon>
        <taxon>Heunggongvirae</taxon>
        <taxon>Uroviricota</taxon>
        <taxon>Caudoviricetes</taxon>
    </lineage>
</organism>
<name>A0A8S5N0U7_9CAUD</name>
<sequence length="61" mass="6655">MGQGRVFGVISRFVRYVSASFGQLKAVLKDRDNAIFFSVIPVSFDGRDGGTRTHKTEAGGF</sequence>